<dbReference type="EMBL" id="BARS01052769">
    <property type="protein sequence ID" value="GAG45533.1"/>
    <property type="molecule type" value="Genomic_DNA"/>
</dbReference>
<feature type="non-terminal residue" evidence="1">
    <location>
        <position position="1"/>
    </location>
</feature>
<evidence type="ECO:0000313" key="1">
    <source>
        <dbReference type="EMBL" id="GAG45533.1"/>
    </source>
</evidence>
<comment type="caution">
    <text evidence="1">The sequence shown here is derived from an EMBL/GenBank/DDBJ whole genome shotgun (WGS) entry which is preliminary data.</text>
</comment>
<accession>X0Y9Z3</accession>
<protein>
    <submittedName>
        <fullName evidence="1">Uncharacterized protein</fullName>
    </submittedName>
</protein>
<gene>
    <name evidence="1" type="ORF">S01H1_78409</name>
</gene>
<proteinExistence type="predicted"/>
<reference evidence="1" key="1">
    <citation type="journal article" date="2014" name="Front. Microbiol.">
        <title>High frequency of phylogenetically diverse reductive dehalogenase-homologous genes in deep subseafloor sedimentary metagenomes.</title>
        <authorList>
            <person name="Kawai M."/>
            <person name="Futagami T."/>
            <person name="Toyoda A."/>
            <person name="Takaki Y."/>
            <person name="Nishi S."/>
            <person name="Hori S."/>
            <person name="Arai W."/>
            <person name="Tsubouchi T."/>
            <person name="Morono Y."/>
            <person name="Uchiyama I."/>
            <person name="Ito T."/>
            <person name="Fujiyama A."/>
            <person name="Inagaki F."/>
            <person name="Takami H."/>
        </authorList>
    </citation>
    <scope>NUCLEOTIDE SEQUENCE</scope>
    <source>
        <strain evidence="1">Expedition CK06-06</strain>
    </source>
</reference>
<organism evidence="1">
    <name type="scientific">marine sediment metagenome</name>
    <dbReference type="NCBI Taxonomy" id="412755"/>
    <lineage>
        <taxon>unclassified sequences</taxon>
        <taxon>metagenomes</taxon>
        <taxon>ecological metagenomes</taxon>
    </lineage>
</organism>
<sequence length="117" mass="13059">KPGVFLNPKEKNAVIGQYRRALKEKIFIQRSKIANQSCLSYIYTTANQIIHSSSKNSIDPSGAGAEHGDLVIADALANKALDLIGNKRLKQDDTHPVNCWRARKDAAEALKKKEEEW</sequence>
<name>X0Y9Z3_9ZZZZ</name>
<dbReference type="AlphaFoldDB" id="X0Y9Z3"/>